<dbReference type="PIRSF" id="PIRSF006621">
    <property type="entry name" value="Dus"/>
    <property type="match status" value="1"/>
</dbReference>
<reference evidence="9 10" key="1">
    <citation type="submission" date="2020-07" db="EMBL/GenBank/DDBJ databases">
        <title>Genomic Encyclopedia of Type Strains, Phase IV (KMG-IV): sequencing the most valuable type-strain genomes for metagenomic binning, comparative biology and taxonomic classification.</title>
        <authorList>
            <person name="Goeker M."/>
        </authorList>
    </citation>
    <scope>NUCLEOTIDE SEQUENCE [LARGE SCALE GENOMIC DNA]</scope>
    <source>
        <strain evidence="9 10">DSM 17721</strain>
    </source>
</reference>
<feature type="binding site" evidence="7">
    <location>
        <begin position="237"/>
        <end position="238"/>
    </location>
    <ligand>
        <name>FMN</name>
        <dbReference type="ChEBI" id="CHEBI:58210"/>
    </ligand>
</feature>
<dbReference type="GO" id="GO:0050660">
    <property type="term" value="F:flavin adenine dinucleotide binding"/>
    <property type="evidence" value="ECO:0007669"/>
    <property type="project" value="InterPro"/>
</dbReference>
<name>A0A7W0HLR7_9BACT</name>
<keyword evidence="2 5" id="KW-0288">FMN</keyword>
<dbReference type="EMBL" id="JACDUS010000008">
    <property type="protein sequence ID" value="MBA2882276.1"/>
    <property type="molecule type" value="Genomic_DNA"/>
</dbReference>
<keyword evidence="3 5" id="KW-0819">tRNA processing</keyword>
<evidence type="ECO:0000256" key="1">
    <source>
        <dbReference type="ARBA" id="ARBA00022630"/>
    </source>
</evidence>
<feature type="binding site" evidence="7">
    <location>
        <position position="83"/>
    </location>
    <ligand>
        <name>FMN</name>
        <dbReference type="ChEBI" id="CHEBI:58210"/>
    </ligand>
</feature>
<dbReference type="InterPro" id="IPR013785">
    <property type="entry name" value="Aldolase_TIM"/>
</dbReference>
<evidence type="ECO:0000256" key="5">
    <source>
        <dbReference type="PIRNR" id="PIRNR006621"/>
    </source>
</evidence>
<dbReference type="GO" id="GO:0017150">
    <property type="term" value="F:tRNA dihydrouridine synthase activity"/>
    <property type="evidence" value="ECO:0007669"/>
    <property type="project" value="InterPro"/>
</dbReference>
<dbReference type="CDD" id="cd02801">
    <property type="entry name" value="DUS_like_FMN"/>
    <property type="match status" value="1"/>
</dbReference>
<dbReference type="GO" id="GO:0003723">
    <property type="term" value="F:RNA binding"/>
    <property type="evidence" value="ECO:0007669"/>
    <property type="project" value="TreeGrafter"/>
</dbReference>
<dbReference type="SUPFAM" id="SSF51395">
    <property type="entry name" value="FMN-linked oxidoreductases"/>
    <property type="match status" value="1"/>
</dbReference>
<evidence type="ECO:0000256" key="2">
    <source>
        <dbReference type="ARBA" id="ARBA00022643"/>
    </source>
</evidence>
<protein>
    <recommendedName>
        <fullName evidence="5">tRNA-dihydrouridine synthase</fullName>
        <ecNumber evidence="5">1.3.1.-</ecNumber>
    </recommendedName>
</protein>
<evidence type="ECO:0000259" key="8">
    <source>
        <dbReference type="Pfam" id="PF01207"/>
    </source>
</evidence>
<dbReference type="Gene3D" id="3.20.20.70">
    <property type="entry name" value="Aldolase class I"/>
    <property type="match status" value="1"/>
</dbReference>
<evidence type="ECO:0000256" key="4">
    <source>
        <dbReference type="ARBA" id="ARBA00023002"/>
    </source>
</evidence>
<feature type="binding site" evidence="7">
    <location>
        <position position="152"/>
    </location>
    <ligand>
        <name>FMN</name>
        <dbReference type="ChEBI" id="CHEBI:58210"/>
    </ligand>
</feature>
<feature type="binding site" evidence="7">
    <location>
        <begin position="27"/>
        <end position="29"/>
    </location>
    <ligand>
        <name>FMN</name>
        <dbReference type="ChEBI" id="CHEBI:58210"/>
    </ligand>
</feature>
<dbReference type="Pfam" id="PF01207">
    <property type="entry name" value="Dus"/>
    <property type="match status" value="1"/>
</dbReference>
<evidence type="ECO:0000256" key="6">
    <source>
        <dbReference type="PIRSR" id="PIRSR006621-1"/>
    </source>
</evidence>
<keyword evidence="4 5" id="KW-0560">Oxidoreductase</keyword>
<comment type="similarity">
    <text evidence="5">Belongs to the dus family.</text>
</comment>
<dbReference type="InterPro" id="IPR035587">
    <property type="entry name" value="DUS-like_FMN-bd"/>
</dbReference>
<accession>A0A7W0HLR7</accession>
<keyword evidence="1 5" id="KW-0285">Flavoprotein</keyword>
<sequence>MTQLTADLNRSIDIGGRQADSRLLMAPMAGLTHVAFRHLAAGYGGYGLMFTEMCSAKALPQENPRVSPVFQWRPSELPNLVCQIFGSDPDTMVRAARRIESEGFFGVDVNMGCCVAAICKQGAGAALLRQPDRAADIVAALRGAVDIPVTVKFRTGWQDDPDLAVNMARRLADAGADALTFHPRVAPDLRARPPKWDYIRAVKEAVDIPVFGNGEVFSEKDCRAMLDKTGCHGVALGRMALARPWIFAQWTGGFVPDEETYPKCAHRMLDLLAHYYESVNALRRFRKWIVYFAANFVYGHQFSSKVRRAKDMDAARREIDAFFASDAARGSVPNRNLFQ</sequence>
<keyword evidence="7" id="KW-0547">Nucleotide-binding</keyword>
<feature type="binding site" evidence="7">
    <location>
        <position position="182"/>
    </location>
    <ligand>
        <name>FMN</name>
        <dbReference type="ChEBI" id="CHEBI:58210"/>
    </ligand>
</feature>
<evidence type="ECO:0000256" key="3">
    <source>
        <dbReference type="ARBA" id="ARBA00022694"/>
    </source>
</evidence>
<dbReference type="PANTHER" id="PTHR45846:SF1">
    <property type="entry name" value="TRNA-DIHYDROURIDINE(47) SYNTHASE [NAD(P)(+)]-LIKE"/>
    <property type="match status" value="1"/>
</dbReference>
<proteinExistence type="inferred from homology"/>
<evidence type="ECO:0000313" key="10">
    <source>
        <dbReference type="Proteomes" id="UP000525298"/>
    </source>
</evidence>
<dbReference type="InterPro" id="IPR001269">
    <property type="entry name" value="DUS_fam"/>
</dbReference>
<dbReference type="EC" id="1.3.1.-" evidence="5"/>
<evidence type="ECO:0000313" key="9">
    <source>
        <dbReference type="EMBL" id="MBA2882276.1"/>
    </source>
</evidence>
<keyword evidence="10" id="KW-1185">Reference proteome</keyword>
<feature type="domain" description="DUS-like FMN-binding" evidence="8">
    <location>
        <begin position="25"/>
        <end position="318"/>
    </location>
</feature>
<comment type="function">
    <text evidence="5">Catalyzes the synthesis of 5,6-dihydrouridine (D), a modified base found in the D-loop of most tRNAs, via the reduction of the C5-C6 double bond in target uridines.</text>
</comment>
<dbReference type="PANTHER" id="PTHR45846">
    <property type="entry name" value="TRNA-DIHYDROURIDINE(47) SYNTHASE [NAD(P)(+)]-LIKE"/>
    <property type="match status" value="1"/>
</dbReference>
<comment type="caution">
    <text evidence="9">The sequence shown here is derived from an EMBL/GenBank/DDBJ whole genome shotgun (WGS) entry which is preliminary data.</text>
</comment>
<dbReference type="AlphaFoldDB" id="A0A7W0HLR7"/>
<comment type="cofactor">
    <cofactor evidence="5 7">
        <name>FMN</name>
        <dbReference type="ChEBI" id="CHEBI:58210"/>
    </cofactor>
</comment>
<dbReference type="Proteomes" id="UP000525298">
    <property type="component" value="Unassembled WGS sequence"/>
</dbReference>
<evidence type="ECO:0000256" key="7">
    <source>
        <dbReference type="PIRSR" id="PIRSR006621-2"/>
    </source>
</evidence>
<organism evidence="9 10">
    <name type="scientific">Desulfosalsimonas propionicica</name>
    <dbReference type="NCBI Taxonomy" id="332175"/>
    <lineage>
        <taxon>Bacteria</taxon>
        <taxon>Pseudomonadati</taxon>
        <taxon>Thermodesulfobacteriota</taxon>
        <taxon>Desulfobacteria</taxon>
        <taxon>Desulfobacterales</taxon>
        <taxon>Desulfosalsimonadaceae</taxon>
        <taxon>Desulfosalsimonas</taxon>
    </lineage>
</organism>
<feature type="active site" description="Proton donor" evidence="6">
    <location>
        <position position="113"/>
    </location>
</feature>
<dbReference type="RefSeq" id="WP_181551917.1">
    <property type="nucleotide sequence ID" value="NZ_JACDUS010000008.1"/>
</dbReference>
<gene>
    <name evidence="9" type="ORF">HNR65_002618</name>
</gene>